<dbReference type="InParanoid" id="A0A1B7MRB8"/>
<sequence>MIYSCFQELMVYPERRHDYRVRVRTLRQRLCSTWRLLSPHLTVLAPCSSRLEPAIFSFSFLSSASISFTSFPLSSVYGSF</sequence>
<reference evidence="1 2" key="1">
    <citation type="submission" date="2016-06" db="EMBL/GenBank/DDBJ databases">
        <title>Comparative genomics of the ectomycorrhizal sister species Rhizopogon vinicolor and Rhizopogon vesiculosus (Basidiomycota: Boletales) reveals a divergence of the mating type B locus.</title>
        <authorList>
            <consortium name="DOE Joint Genome Institute"/>
            <person name="Mujic A.B."/>
            <person name="Kuo A."/>
            <person name="Tritt A."/>
            <person name="Lipzen A."/>
            <person name="Chen C."/>
            <person name="Johnson J."/>
            <person name="Sharma A."/>
            <person name="Barry K."/>
            <person name="Grigoriev I.V."/>
            <person name="Spatafora J.W."/>
        </authorList>
    </citation>
    <scope>NUCLEOTIDE SEQUENCE [LARGE SCALE GENOMIC DNA]</scope>
    <source>
        <strain evidence="1 2">AM-OR11-026</strain>
    </source>
</reference>
<accession>A0A1B7MRB8</accession>
<gene>
    <name evidence="1" type="ORF">K503DRAFT_393477</name>
</gene>
<name>A0A1B7MRB8_9AGAM</name>
<evidence type="ECO:0000313" key="2">
    <source>
        <dbReference type="Proteomes" id="UP000092154"/>
    </source>
</evidence>
<organism evidence="1 2">
    <name type="scientific">Rhizopogon vinicolor AM-OR11-026</name>
    <dbReference type="NCBI Taxonomy" id="1314800"/>
    <lineage>
        <taxon>Eukaryota</taxon>
        <taxon>Fungi</taxon>
        <taxon>Dikarya</taxon>
        <taxon>Basidiomycota</taxon>
        <taxon>Agaricomycotina</taxon>
        <taxon>Agaricomycetes</taxon>
        <taxon>Agaricomycetidae</taxon>
        <taxon>Boletales</taxon>
        <taxon>Suillineae</taxon>
        <taxon>Rhizopogonaceae</taxon>
        <taxon>Rhizopogon</taxon>
    </lineage>
</organism>
<dbReference type="AlphaFoldDB" id="A0A1B7MRB8"/>
<dbReference type="Proteomes" id="UP000092154">
    <property type="component" value="Unassembled WGS sequence"/>
</dbReference>
<keyword evidence="2" id="KW-1185">Reference proteome</keyword>
<proteinExistence type="predicted"/>
<evidence type="ECO:0000313" key="1">
    <source>
        <dbReference type="EMBL" id="OAX35144.1"/>
    </source>
</evidence>
<protein>
    <submittedName>
        <fullName evidence="1">Uncharacterized protein</fullName>
    </submittedName>
</protein>
<dbReference type="EMBL" id="KV448528">
    <property type="protein sequence ID" value="OAX35144.1"/>
    <property type="molecule type" value="Genomic_DNA"/>
</dbReference>